<feature type="transmembrane region" description="Helical" evidence="1">
    <location>
        <begin position="51"/>
        <end position="71"/>
    </location>
</feature>
<comment type="caution">
    <text evidence="2">The sequence shown here is derived from an EMBL/GenBank/DDBJ whole genome shotgun (WGS) entry which is preliminary data.</text>
</comment>
<proteinExistence type="predicted"/>
<feature type="transmembrane region" description="Helical" evidence="1">
    <location>
        <begin position="171"/>
        <end position="193"/>
    </location>
</feature>
<keyword evidence="1" id="KW-0812">Transmembrane</keyword>
<dbReference type="NCBIfam" id="TIGR02206">
    <property type="entry name" value="intg_mem_TP0381"/>
    <property type="match status" value="1"/>
</dbReference>
<feature type="transmembrane region" description="Helical" evidence="1">
    <location>
        <begin position="137"/>
        <end position="159"/>
    </location>
</feature>
<sequence length="243" mass="28765">MFEKYFSYTYKGEPFILFSWTHLIMLVLTLLILGFLIIFRRTLQKTKNRFPIKWSIIILLILSEISLNIWYVSTGAWNIQETLPLQLCTISLILSVFMLLFKSYKLFEVVYFLGIAGAIQALLTPELFFGFPHYRFFHFFIAHMAIVFASVYMVLIENYRPTVKSIWRAMLALNIIAFFVFIINKIIGSNYMFLAHKPDNPSLLDYLPSFPWYILYLELIALGLFILLYLPFLFPIKNTRERK</sequence>
<keyword evidence="3" id="KW-1185">Reference proteome</keyword>
<evidence type="ECO:0000313" key="2">
    <source>
        <dbReference type="EMBL" id="MBB6454816.1"/>
    </source>
</evidence>
<dbReference type="Proteomes" id="UP000581688">
    <property type="component" value="Unassembled WGS sequence"/>
</dbReference>
<dbReference type="AlphaFoldDB" id="A0A841Q8U2"/>
<keyword evidence="1" id="KW-1133">Transmembrane helix</keyword>
<feature type="transmembrane region" description="Helical" evidence="1">
    <location>
        <begin position="83"/>
        <end position="101"/>
    </location>
</feature>
<dbReference type="RefSeq" id="WP_174497351.1">
    <property type="nucleotide sequence ID" value="NZ_CADDWK010000014.1"/>
</dbReference>
<dbReference type="EMBL" id="JACHGH010000012">
    <property type="protein sequence ID" value="MBB6454816.1"/>
    <property type="molecule type" value="Genomic_DNA"/>
</dbReference>
<evidence type="ECO:0000313" key="3">
    <source>
        <dbReference type="Proteomes" id="UP000581688"/>
    </source>
</evidence>
<name>A0A841Q8U2_9BACI</name>
<keyword evidence="1" id="KW-0472">Membrane</keyword>
<evidence type="ECO:0000256" key="1">
    <source>
        <dbReference type="SAM" id="Phobius"/>
    </source>
</evidence>
<feature type="transmembrane region" description="Helical" evidence="1">
    <location>
        <begin position="213"/>
        <end position="234"/>
    </location>
</feature>
<accession>A0A841Q8U2</accession>
<feature type="transmembrane region" description="Helical" evidence="1">
    <location>
        <begin position="110"/>
        <end position="131"/>
    </location>
</feature>
<dbReference type="Pfam" id="PF14808">
    <property type="entry name" value="TMEM164"/>
    <property type="match status" value="1"/>
</dbReference>
<organism evidence="2 3">
    <name type="scientific">Salirhabdus euzebyi</name>
    <dbReference type="NCBI Taxonomy" id="394506"/>
    <lineage>
        <taxon>Bacteria</taxon>
        <taxon>Bacillati</taxon>
        <taxon>Bacillota</taxon>
        <taxon>Bacilli</taxon>
        <taxon>Bacillales</taxon>
        <taxon>Bacillaceae</taxon>
        <taxon>Salirhabdus</taxon>
    </lineage>
</organism>
<dbReference type="InterPro" id="IPR011737">
    <property type="entry name" value="CHP02206_TP0381"/>
</dbReference>
<reference evidence="2 3" key="1">
    <citation type="submission" date="2020-08" db="EMBL/GenBank/DDBJ databases">
        <title>Genomic Encyclopedia of Type Strains, Phase IV (KMG-IV): sequencing the most valuable type-strain genomes for metagenomic binning, comparative biology and taxonomic classification.</title>
        <authorList>
            <person name="Goeker M."/>
        </authorList>
    </citation>
    <scope>NUCLEOTIDE SEQUENCE [LARGE SCALE GENOMIC DNA]</scope>
    <source>
        <strain evidence="2 3">DSM 19612</strain>
    </source>
</reference>
<feature type="transmembrane region" description="Helical" evidence="1">
    <location>
        <begin position="20"/>
        <end position="39"/>
    </location>
</feature>
<protein>
    <submittedName>
        <fullName evidence="2">Putative integral membrane protein (TIGR02206 family)</fullName>
    </submittedName>
</protein>
<gene>
    <name evidence="2" type="ORF">HNQ94_003305</name>
</gene>